<name>A0A345Z2H1_9MOLU</name>
<gene>
    <name evidence="2" type="ORF">SALLE_v1c01240</name>
</gene>
<feature type="signal peptide" evidence="1">
    <location>
        <begin position="1"/>
        <end position="23"/>
    </location>
</feature>
<sequence>MGIKKTFLSLASAFFLITSSILTVSCSANQSGTGFDEKEQKYKYYELDGMKFASKEDAISYALTEGSEKEDFKIQKNQVYFGENQYGTVEEVYSKIEKDYNIKTKVINKNPNDYIIDANGEVDSLITNSQERGTKIYRNADGTISSDLNEQNAYQNALQSHYNLIKKNYLADGQKFATKDATLNYYNSKYKSSNDFQIGSCYQFSQKCLSENELKNELANSAEANYEYNGEVISGFDLYNPNKINPTLEDSSAISRVDSRPGLYYVEQIPGTEGRVTGQSMVEYTSDLKTLISNSKNWDLVSKSNTGLADKAMSWVFEKQLLLSMHAISSIIDIAKMAMGIIPVYEPPAGFMETPTHKFDLKETVIKFVNPHDKIEGYNDYLLLQDIIDKYQISGHWQSQVNQLNSLDTMEFDIKEKIALMKLRDLIRETDITREDSETFNRVYWKMLYNFDVLDEWYDLVYEIPESMAPDFIDCIVNPSEENLIIFNETFNKNSFKTKAERYFEAWNHTIETILKNLTQLIPLVNKLFPESRIVTGFLAGVGKAVPVIQLVLISIQVLNMIPVQTTFTYQLIIPTNRDKITYEVTKAFWKKHTFKPENIFNVFEIRKPQTVDRFLIFNRYYNSYDSAEKYLKETILEDLRRKDADFYTTKFNQNKKYSSKDELVENNFKEYEKNELKLYSDKFGKNFNSQEEAFNSYINNLNNNKFIEEYYYQNGSKSEVYYADNEEDVKNYIRDNIEIESKFVDWTDMFFENSYDSIIDINEAKYLAYSVKVKGVTHYFADLNDLYNFVMIEENYQNRFYYEIETSYTYKDMEFASQEEFLNYLLDEIKVVYTNDTFDRKMENKNYAI</sequence>
<keyword evidence="1" id="KW-0732">Signal</keyword>
<evidence type="ECO:0000256" key="1">
    <source>
        <dbReference type="SAM" id="SignalP"/>
    </source>
</evidence>
<dbReference type="PROSITE" id="PS51257">
    <property type="entry name" value="PROKAR_LIPOPROTEIN"/>
    <property type="match status" value="1"/>
</dbReference>
<keyword evidence="3" id="KW-1185">Reference proteome</keyword>
<organism evidence="2 3">
    <name type="scientific">Spiroplasma alleghenense</name>
    <dbReference type="NCBI Taxonomy" id="216931"/>
    <lineage>
        <taxon>Bacteria</taxon>
        <taxon>Bacillati</taxon>
        <taxon>Mycoplasmatota</taxon>
        <taxon>Mollicutes</taxon>
        <taxon>Entomoplasmatales</taxon>
        <taxon>Spiroplasmataceae</taxon>
        <taxon>Spiroplasma</taxon>
    </lineage>
</organism>
<dbReference type="RefSeq" id="WP_115557727.1">
    <property type="nucleotide sequence ID" value="NZ_CP031376.1"/>
</dbReference>
<dbReference type="Proteomes" id="UP000254792">
    <property type="component" value="Chromosome"/>
</dbReference>
<reference evidence="2 3" key="1">
    <citation type="submission" date="2018-07" db="EMBL/GenBank/DDBJ databases">
        <title>Complete genome sequence of Spiroplasma alleghenense PLHS-1 (ATCC 51752).</title>
        <authorList>
            <person name="Chou L."/>
            <person name="Lee T.-Y."/>
            <person name="Tsai Y.-M."/>
            <person name="Kuo C.-H."/>
        </authorList>
    </citation>
    <scope>NUCLEOTIDE SEQUENCE [LARGE SCALE GENOMIC DNA]</scope>
    <source>
        <strain evidence="2 3">PLHS-1</strain>
    </source>
</reference>
<protein>
    <recommendedName>
        <fullName evidence="4">Lipoprotein</fullName>
    </recommendedName>
</protein>
<dbReference type="EMBL" id="CP031376">
    <property type="protein sequence ID" value="AXK50800.1"/>
    <property type="molecule type" value="Genomic_DNA"/>
</dbReference>
<dbReference type="KEGG" id="salx:SALLE_v1c01240"/>
<feature type="chain" id="PRO_5016897067" description="Lipoprotein" evidence="1">
    <location>
        <begin position="24"/>
        <end position="850"/>
    </location>
</feature>
<dbReference type="OrthoDB" id="10018090at2"/>
<evidence type="ECO:0008006" key="4">
    <source>
        <dbReference type="Google" id="ProtNLM"/>
    </source>
</evidence>
<evidence type="ECO:0000313" key="2">
    <source>
        <dbReference type="EMBL" id="AXK50800.1"/>
    </source>
</evidence>
<proteinExistence type="predicted"/>
<dbReference type="AlphaFoldDB" id="A0A345Z2H1"/>
<evidence type="ECO:0000313" key="3">
    <source>
        <dbReference type="Proteomes" id="UP000254792"/>
    </source>
</evidence>
<accession>A0A345Z2H1</accession>